<evidence type="ECO:0000259" key="3">
    <source>
        <dbReference type="Pfam" id="PF22784"/>
    </source>
</evidence>
<feature type="domain" description="Swiss Army Knife protein DSP-PTPase phosphatase" evidence="3">
    <location>
        <begin position="67"/>
        <end position="155"/>
    </location>
</feature>
<gene>
    <name evidence="4" type="ORF">ED733_007432</name>
</gene>
<dbReference type="InterPro" id="IPR029021">
    <property type="entry name" value="Prot-tyrosine_phosphatase-like"/>
</dbReference>
<evidence type="ECO:0000256" key="1">
    <source>
        <dbReference type="ARBA" id="ARBA00022801"/>
    </source>
</evidence>
<dbReference type="Proteomes" id="UP000317257">
    <property type="component" value="Unassembled WGS sequence"/>
</dbReference>
<keyword evidence="1" id="KW-0378">Hydrolase</keyword>
<accession>A0A5C6GI09</accession>
<proteinExistence type="predicted"/>
<evidence type="ECO:0000313" key="4">
    <source>
        <dbReference type="EMBL" id="TWU77535.1"/>
    </source>
</evidence>
<dbReference type="EMBL" id="SBHS01000003">
    <property type="protein sequence ID" value="TWU77535.1"/>
    <property type="molecule type" value="Genomic_DNA"/>
</dbReference>
<organism evidence="4 5">
    <name type="scientific">Metarhizium rileyi (strain RCEF 4871)</name>
    <name type="common">Nomuraea rileyi</name>
    <dbReference type="NCBI Taxonomy" id="1649241"/>
    <lineage>
        <taxon>Eukaryota</taxon>
        <taxon>Fungi</taxon>
        <taxon>Dikarya</taxon>
        <taxon>Ascomycota</taxon>
        <taxon>Pezizomycotina</taxon>
        <taxon>Sordariomycetes</taxon>
        <taxon>Hypocreomycetidae</taxon>
        <taxon>Hypocreales</taxon>
        <taxon>Clavicipitaceae</taxon>
        <taxon>Metarhizium</taxon>
    </lineage>
</organism>
<feature type="compositionally biased region" description="Basic and acidic residues" evidence="2">
    <location>
        <begin position="430"/>
        <end position="439"/>
    </location>
</feature>
<dbReference type="Pfam" id="PF22784">
    <property type="entry name" value="PTP-SAK"/>
    <property type="match status" value="1"/>
</dbReference>
<name>A0A5C6GI09_METRR</name>
<dbReference type="SUPFAM" id="SSF52799">
    <property type="entry name" value="(Phosphotyrosine protein) phosphatases II"/>
    <property type="match status" value="1"/>
</dbReference>
<dbReference type="InterPro" id="IPR057023">
    <property type="entry name" value="PTP-SAK"/>
</dbReference>
<evidence type="ECO:0000313" key="5">
    <source>
        <dbReference type="Proteomes" id="UP000317257"/>
    </source>
</evidence>
<evidence type="ECO:0000256" key="2">
    <source>
        <dbReference type="SAM" id="MobiDB-lite"/>
    </source>
</evidence>
<feature type="region of interest" description="Disordered" evidence="2">
    <location>
        <begin position="430"/>
        <end position="456"/>
    </location>
</feature>
<dbReference type="Gene3D" id="3.90.190.10">
    <property type="entry name" value="Protein tyrosine phosphatase superfamily"/>
    <property type="match status" value="1"/>
</dbReference>
<reference evidence="5" key="1">
    <citation type="submission" date="2018-12" db="EMBL/GenBank/DDBJ databases">
        <title>The complete genome of Metarhizium rileyi, a key fungal pathogen of Lepidoptera.</title>
        <authorList>
            <person name="Binneck E."/>
            <person name="Lastra C.C.L."/>
            <person name="Sosa-Gomez D.R."/>
        </authorList>
    </citation>
    <scope>NUCLEOTIDE SEQUENCE [LARGE SCALE GENOMIC DNA]</scope>
    <source>
        <strain evidence="5">Cep018-CH2</strain>
    </source>
</reference>
<sequence>MALLGLASARALVPEDHASNGDKEPDDPTGGLCRFEIISDHTDPGDLLARSSAPYYFGTDGTQIVTQATVRCIRERGITHVISLNSQALRADIRFTLANAGIAYTPIPVQDYHEPTQADFRRGWEAFRQHRRGTLVWCGFGHGRTGTMITALQMYLQHERGRVGHWNDNLYRANHVETPSQRRSLDELEASLRSREQRLRFWGQDVFGELSCAAAVAAMSISINKFGRSLSEPKRSAADEIELCRRARKTAGKGLDRNTPPCNKLKKLRVGFQLSNNNWAGTYDLISVAFASETDTIKGQHERVTVADMPPAGLHVWKDVDMKKIFGSPHVAMRDLRYVGIYDYSAGLGVAGDRWELQGLTLRGMCVNGSQQVEVDKYASIDKYLQHSDGNKGNPWMFQIPFFPPVSPGHKGTAELVWVGNITAKDWKVTGAEDNKSQDTKATASSPDVCFSEGTSQECNEVSGKLEHD</sequence>
<dbReference type="AlphaFoldDB" id="A0A5C6GI09"/>
<dbReference type="GO" id="GO:0016791">
    <property type="term" value="F:phosphatase activity"/>
    <property type="evidence" value="ECO:0007669"/>
    <property type="project" value="UniProtKB-ARBA"/>
</dbReference>
<protein>
    <recommendedName>
        <fullName evidence="3">Swiss Army Knife protein DSP-PTPase phosphatase domain-containing protein</fullName>
    </recommendedName>
</protein>
<comment type="caution">
    <text evidence="4">The sequence shown here is derived from an EMBL/GenBank/DDBJ whole genome shotgun (WGS) entry which is preliminary data.</text>
</comment>